<protein>
    <submittedName>
        <fullName evidence="3">Exon0</fullName>
    </submittedName>
</protein>
<keyword evidence="1" id="KW-0479">Metal-binding</keyword>
<dbReference type="Proteomes" id="UP001264959">
    <property type="component" value="Segment"/>
</dbReference>
<evidence type="ECO:0000256" key="1">
    <source>
        <dbReference type="PROSITE-ProRule" id="PRU00175"/>
    </source>
</evidence>
<dbReference type="GO" id="GO:0008270">
    <property type="term" value="F:zinc ion binding"/>
    <property type="evidence" value="ECO:0007669"/>
    <property type="project" value="UniProtKB-KW"/>
</dbReference>
<dbReference type="PROSITE" id="PS50089">
    <property type="entry name" value="ZF_RING_2"/>
    <property type="match status" value="1"/>
</dbReference>
<sequence>MTSNKDSFVLNYLSTQQYMSQTEVRMCNDGDISCYAPVQKTDQVMLSTFIFSHMYTPDLKVDLKAQANIRMLAFNMIDDKHVELFEKKIIKFFVYFDTNISSDAAAIYKQIPNDTCCHQYVSDANNIVMCIKKLERSFEQDDKQSNILIFFPYLKQLRDTVDVLKNEFKCCKVILNDLQAYITNLIAHCLLFVEKFENLYKTFKVINVFLDNSVVYECNICRETSTDNRFLKVKECCEFAICNACCVQLWKNTNTRAKCPACKTSFK</sequence>
<dbReference type="InterPro" id="IPR001841">
    <property type="entry name" value="Znf_RING"/>
</dbReference>
<evidence type="ECO:0000313" key="4">
    <source>
        <dbReference type="Proteomes" id="UP001264959"/>
    </source>
</evidence>
<dbReference type="SUPFAM" id="SSF57850">
    <property type="entry name" value="RING/U-box"/>
    <property type="match status" value="1"/>
</dbReference>
<dbReference type="InterPro" id="IPR007954">
    <property type="entry name" value="Baculo_IE-1"/>
</dbReference>
<reference evidence="3" key="1">
    <citation type="journal article" date="2022" name="Viruses">
        <title>The Parapoynx stagnalis Nucleopolyhedrovirus (PastNPV), a Divergent Member of the Alphabaculovirus Group I Clade, Encodes a Homolog of Ran GTPase.</title>
        <authorList>
            <person name="Harrison R.L."/>
            <person name="Rowley D.L."/>
        </authorList>
    </citation>
    <scope>NUCLEOTIDE SEQUENCE</scope>
    <source>
        <strain evidence="3">BCIPV-473</strain>
    </source>
</reference>
<organism evidence="3 4">
    <name type="scientific">Parapoynx stagnalis nucleopolyhedrovirus</name>
    <dbReference type="NCBI Taxonomy" id="2993413"/>
    <lineage>
        <taxon>Viruses</taxon>
        <taxon>Viruses incertae sedis</taxon>
        <taxon>Naldaviricetes</taxon>
        <taxon>Lefavirales</taxon>
        <taxon>Baculoviridae</taxon>
        <taxon>Alphabaculovirus</taxon>
        <taxon>Alphabaculovirus pastagnalis</taxon>
    </lineage>
</organism>
<dbReference type="EMBL" id="ON704650">
    <property type="protein sequence ID" value="UZE89706.1"/>
    <property type="molecule type" value="Genomic_DNA"/>
</dbReference>
<keyword evidence="1" id="KW-0862">Zinc</keyword>
<keyword evidence="4" id="KW-1185">Reference proteome</keyword>
<keyword evidence="1" id="KW-0863">Zinc-finger</keyword>
<accession>A0A9E7YA94</accession>
<feature type="domain" description="RING-type" evidence="2">
    <location>
        <begin position="218"/>
        <end position="263"/>
    </location>
</feature>
<evidence type="ECO:0000259" key="2">
    <source>
        <dbReference type="PROSITE" id="PS50089"/>
    </source>
</evidence>
<proteinExistence type="predicted"/>
<name>A0A9E7YA94_9ABAC</name>
<evidence type="ECO:0000313" key="3">
    <source>
        <dbReference type="EMBL" id="UZE89706.1"/>
    </source>
</evidence>
<dbReference type="Pfam" id="PF05290">
    <property type="entry name" value="Baculo_IE-1"/>
    <property type="match status" value="1"/>
</dbReference>